<feature type="signal peptide" evidence="1">
    <location>
        <begin position="1"/>
        <end position="25"/>
    </location>
</feature>
<dbReference type="eggNOG" id="ENOG5031K70">
    <property type="taxonomic scope" value="Bacteria"/>
</dbReference>
<sequence precursor="true">MRAVISLASRSLAAMSVMVSMSCTAAPQQAAAQPPGFPDLGGFALVPVDAYLAEPGRGPRFAYFSTPYNIQCLFEAGEPIPAWSGQGISCHGDMPDGDPCVVGTAAAAGSGPAYAITRTADKCGTPFTRGALLNSGQKVSFRNATCAVGADRLVACLDTTSGQHGFVLKPSGSEAF</sequence>
<protein>
    <submittedName>
        <fullName evidence="2">Uncharacterized protein</fullName>
    </submittedName>
</protein>
<proteinExistence type="predicted"/>
<evidence type="ECO:0000256" key="1">
    <source>
        <dbReference type="SAM" id="SignalP"/>
    </source>
</evidence>
<keyword evidence="1" id="KW-0732">Signal</keyword>
<dbReference type="Proteomes" id="UP000028880">
    <property type="component" value="Unassembled WGS sequence"/>
</dbReference>
<dbReference type="HOGENOM" id="CLU_092394_0_0_11"/>
<dbReference type="RefSeq" id="WP_036465208.1">
    <property type="nucleotide sequence ID" value="NZ_HG964446.1"/>
</dbReference>
<name>A0A024JQ74_9MYCO</name>
<dbReference type="AlphaFoldDB" id="A0A024JQ74"/>
<evidence type="ECO:0000313" key="2">
    <source>
        <dbReference type="EMBL" id="CDO85751.1"/>
    </source>
</evidence>
<reference evidence="2" key="2">
    <citation type="submission" date="2014-04" db="EMBL/GenBank/DDBJ databases">
        <authorList>
            <person name="Urmite Genomes U."/>
        </authorList>
    </citation>
    <scope>NUCLEOTIDE SEQUENCE</scope>
    <source>
        <strain evidence="2">DSM 44626</strain>
    </source>
</reference>
<feature type="chain" id="PRO_5039624783" evidence="1">
    <location>
        <begin position="26"/>
        <end position="176"/>
    </location>
</feature>
<organism evidence="2">
    <name type="scientific">Mycobacterium triplex</name>
    <dbReference type="NCBI Taxonomy" id="47839"/>
    <lineage>
        <taxon>Bacteria</taxon>
        <taxon>Bacillati</taxon>
        <taxon>Actinomycetota</taxon>
        <taxon>Actinomycetes</taxon>
        <taxon>Mycobacteriales</taxon>
        <taxon>Mycobacteriaceae</taxon>
        <taxon>Mycobacterium</taxon>
        <taxon>Mycobacterium simiae complex</taxon>
    </lineage>
</organism>
<dbReference type="STRING" id="47839.BN973_00082"/>
<dbReference type="PROSITE" id="PS51257">
    <property type="entry name" value="PROKAR_LIPOPROTEIN"/>
    <property type="match status" value="1"/>
</dbReference>
<dbReference type="EMBL" id="HG964446">
    <property type="protein sequence ID" value="CDO85751.1"/>
    <property type="molecule type" value="Genomic_DNA"/>
</dbReference>
<gene>
    <name evidence="2" type="ORF">BN973_00082</name>
</gene>
<accession>A0A024JQ74</accession>
<reference evidence="2" key="1">
    <citation type="journal article" date="2014" name="Genome Announc.">
        <title>Draft Genome Sequence of Mycobacterium triplex DSM 44626.</title>
        <authorList>
            <person name="Sassi M."/>
            <person name="Croce O."/>
            <person name="Robert C."/>
            <person name="Raoult D."/>
            <person name="Drancourt M."/>
        </authorList>
    </citation>
    <scope>NUCLEOTIDE SEQUENCE [LARGE SCALE GENOMIC DNA]</scope>
    <source>
        <strain evidence="2">DSM 44626</strain>
    </source>
</reference>